<keyword evidence="6" id="KW-0411">Iron-sulfur</keyword>
<gene>
    <name evidence="8" type="ORF">ENL39_04310</name>
</gene>
<accession>A0A7V5I087</accession>
<dbReference type="SMART" id="SM00790">
    <property type="entry name" value="AFOR_N"/>
    <property type="match status" value="1"/>
</dbReference>
<dbReference type="Gene3D" id="3.60.9.10">
    <property type="entry name" value="Aldehyde ferredoxin oxidoreductase, N-terminal domain"/>
    <property type="match status" value="1"/>
</dbReference>
<evidence type="ECO:0000256" key="4">
    <source>
        <dbReference type="ARBA" id="ARBA00022723"/>
    </source>
</evidence>
<dbReference type="SUPFAM" id="SSF56228">
    <property type="entry name" value="Aldehyde ferredoxin oxidoreductase, N-terminal domain"/>
    <property type="match status" value="1"/>
</dbReference>
<dbReference type="SUPFAM" id="SSF48310">
    <property type="entry name" value="Aldehyde ferredoxin oxidoreductase, C-terminal domains"/>
    <property type="match status" value="1"/>
</dbReference>
<evidence type="ECO:0000259" key="7">
    <source>
        <dbReference type="SMART" id="SM00790"/>
    </source>
</evidence>
<dbReference type="InterPro" id="IPR051919">
    <property type="entry name" value="W-dependent_AOR"/>
</dbReference>
<dbReference type="InterPro" id="IPR036503">
    <property type="entry name" value="Ald_Fedxn_OxRdtase_N_sf"/>
</dbReference>
<evidence type="ECO:0000256" key="3">
    <source>
        <dbReference type="ARBA" id="ARBA00022485"/>
    </source>
</evidence>
<comment type="similarity">
    <text evidence="2">Belongs to the AOR/FOR family.</text>
</comment>
<evidence type="ECO:0000256" key="5">
    <source>
        <dbReference type="ARBA" id="ARBA00023004"/>
    </source>
</evidence>
<comment type="caution">
    <text evidence="8">The sequence shown here is derived from an EMBL/GenBank/DDBJ whole genome shotgun (WGS) entry which is preliminary data.</text>
</comment>
<keyword evidence="4" id="KW-0479">Metal-binding</keyword>
<sequence>MHGFYNRILYVDLTDKKFWEEDIDDNLLKSFLGGRGLGAYLLWKNLEKGKDPLSPDNVLIFATGPVTGTKMMGASRYAVFTKSPLTGFFADSYSGGDVAPRIKQTGYDAIVIKGASSSPIYLEISDKGVKFHSAGHLWGKDTYETEDKVLEEVGVPGAQAVTIGPGGENLVAFACIENNYWRSAGRCGMGAVMGSKKLKAIVFHGEKSPSLANDKLLDDYVKSLVKKAKNDPGVAAYKKYGTPQMVAILNKAKAWPSEYWSRGSVDHWEKISADYLLENFNVTPHACHRCFIACGKISEVLKGRHKGLKIEGPEHETIYAFGGQCKVSSLEEIAYLNDICDRKGIDTITAGNIIAFYMELSRRGRVKEKIEYGDPDKIAHLLYKIVEREGIGDVLSRGIKYAA</sequence>
<dbReference type="Pfam" id="PF01314">
    <property type="entry name" value="AFOR_C"/>
    <property type="match status" value="1"/>
</dbReference>
<dbReference type="GO" id="GO:0009055">
    <property type="term" value="F:electron transfer activity"/>
    <property type="evidence" value="ECO:0007669"/>
    <property type="project" value="InterPro"/>
</dbReference>
<dbReference type="Gene3D" id="1.10.569.10">
    <property type="entry name" value="Aldehyde Ferredoxin Oxidoreductase Protein, subunit A, domain 2"/>
    <property type="match status" value="1"/>
</dbReference>
<organism evidence="8">
    <name type="scientific">Aerophobetes bacterium</name>
    <dbReference type="NCBI Taxonomy" id="2030807"/>
    <lineage>
        <taxon>Bacteria</taxon>
        <taxon>Candidatus Aerophobota</taxon>
    </lineage>
</organism>
<dbReference type="InterPro" id="IPR013984">
    <property type="entry name" value="Ald_Fedxn_OxRdtase_dom2"/>
</dbReference>
<dbReference type="InterPro" id="IPR001203">
    <property type="entry name" value="OxRdtase_Ald_Fedxn_C"/>
</dbReference>
<dbReference type="GO" id="GO:0051539">
    <property type="term" value="F:4 iron, 4 sulfur cluster binding"/>
    <property type="evidence" value="ECO:0007669"/>
    <property type="project" value="UniProtKB-KW"/>
</dbReference>
<dbReference type="EMBL" id="DRTT01000120">
    <property type="protein sequence ID" value="HHF98691.1"/>
    <property type="molecule type" value="Genomic_DNA"/>
</dbReference>
<evidence type="ECO:0000313" key="8">
    <source>
        <dbReference type="EMBL" id="HHF98691.1"/>
    </source>
</evidence>
<keyword evidence="5" id="KW-0408">Iron</keyword>
<dbReference type="InterPro" id="IPR036021">
    <property type="entry name" value="Tungsten_al_ferr_oxy-like_C"/>
</dbReference>
<dbReference type="PANTHER" id="PTHR30038:SF0">
    <property type="entry name" value="TUNGSTEN-CONTAINING ALDEHYDE FERREDOXIN OXIDOREDUCTASE"/>
    <property type="match status" value="1"/>
</dbReference>
<dbReference type="Proteomes" id="UP000886070">
    <property type="component" value="Unassembled WGS sequence"/>
</dbReference>
<dbReference type="InterPro" id="IPR013983">
    <property type="entry name" value="Ald_Fedxn_OxRdtase_N"/>
</dbReference>
<feature type="domain" description="Aldehyde ferredoxin oxidoreductase N-terminal" evidence="7">
    <location>
        <begin position="4"/>
        <end position="207"/>
    </location>
</feature>
<reference evidence="8" key="1">
    <citation type="journal article" date="2020" name="mSystems">
        <title>Genome- and Community-Level Interaction Insights into Carbon Utilization and Element Cycling Functions of Hydrothermarchaeota in Hydrothermal Sediment.</title>
        <authorList>
            <person name="Zhou Z."/>
            <person name="Liu Y."/>
            <person name="Xu W."/>
            <person name="Pan J."/>
            <person name="Luo Z.H."/>
            <person name="Li M."/>
        </authorList>
    </citation>
    <scope>NUCLEOTIDE SEQUENCE [LARGE SCALE GENOMIC DNA]</scope>
    <source>
        <strain evidence="8">HyVt-92</strain>
    </source>
</reference>
<evidence type="ECO:0000256" key="2">
    <source>
        <dbReference type="ARBA" id="ARBA00011032"/>
    </source>
</evidence>
<name>A0A7V5I087_UNCAE</name>
<dbReference type="GO" id="GO:0046872">
    <property type="term" value="F:metal ion binding"/>
    <property type="evidence" value="ECO:0007669"/>
    <property type="project" value="UniProtKB-KW"/>
</dbReference>
<evidence type="ECO:0000256" key="6">
    <source>
        <dbReference type="ARBA" id="ARBA00023014"/>
    </source>
</evidence>
<dbReference type="GO" id="GO:0016625">
    <property type="term" value="F:oxidoreductase activity, acting on the aldehyde or oxo group of donors, iron-sulfur protein as acceptor"/>
    <property type="evidence" value="ECO:0007669"/>
    <property type="project" value="InterPro"/>
</dbReference>
<feature type="non-terminal residue" evidence="8">
    <location>
        <position position="403"/>
    </location>
</feature>
<evidence type="ECO:0000256" key="1">
    <source>
        <dbReference type="ARBA" id="ARBA00001966"/>
    </source>
</evidence>
<proteinExistence type="inferred from homology"/>
<keyword evidence="3" id="KW-0004">4Fe-4S</keyword>
<comment type="cofactor">
    <cofactor evidence="1">
        <name>[4Fe-4S] cluster</name>
        <dbReference type="ChEBI" id="CHEBI:49883"/>
    </cofactor>
</comment>
<dbReference type="AlphaFoldDB" id="A0A7V5I087"/>
<protein>
    <submittedName>
        <fullName evidence="8">Aldehyde:ferredoxin oxidoreductase</fullName>
    </submittedName>
</protein>
<dbReference type="PANTHER" id="PTHR30038">
    <property type="entry name" value="ALDEHYDE FERREDOXIN OXIDOREDUCTASE"/>
    <property type="match status" value="1"/>
</dbReference>
<dbReference type="Pfam" id="PF02730">
    <property type="entry name" value="AFOR_N"/>
    <property type="match status" value="1"/>
</dbReference>